<dbReference type="InterPro" id="IPR011652">
    <property type="entry name" value="MORN_2"/>
</dbReference>
<proteinExistence type="predicted"/>
<feature type="chain" id="PRO_5047233197" description="Antitoxin component YwqK of YwqJK toxin-antitoxin module" evidence="1">
    <location>
        <begin position="22"/>
        <end position="256"/>
    </location>
</feature>
<evidence type="ECO:0008006" key="4">
    <source>
        <dbReference type="Google" id="ProtNLM"/>
    </source>
</evidence>
<evidence type="ECO:0000313" key="3">
    <source>
        <dbReference type="Proteomes" id="UP000830454"/>
    </source>
</evidence>
<evidence type="ECO:0000256" key="1">
    <source>
        <dbReference type="SAM" id="SignalP"/>
    </source>
</evidence>
<dbReference type="RefSeq" id="WP_246915623.1">
    <property type="nucleotide sequence ID" value="NZ_CP090145.1"/>
</dbReference>
<dbReference type="Pfam" id="PF07661">
    <property type="entry name" value="MORN_2"/>
    <property type="match status" value="3"/>
</dbReference>
<reference evidence="2" key="1">
    <citation type="submission" date="2021-12" db="EMBL/GenBank/DDBJ databases">
        <authorList>
            <person name="Cha I.-T."/>
            <person name="Lee K.-E."/>
            <person name="Park S.-J."/>
        </authorList>
    </citation>
    <scope>NUCLEOTIDE SEQUENCE</scope>
    <source>
        <strain evidence="2">YSM-43</strain>
    </source>
</reference>
<dbReference type="SUPFAM" id="SSF82185">
    <property type="entry name" value="Histone H3 K4-specific methyltransferase SET7/9 N-terminal domain"/>
    <property type="match status" value="2"/>
</dbReference>
<protein>
    <recommendedName>
        <fullName evidence="4">Antitoxin component YwqK of YwqJK toxin-antitoxin module</fullName>
    </recommendedName>
</protein>
<name>A0ABY4HJU3_9FLAO</name>
<feature type="signal peptide" evidence="1">
    <location>
        <begin position="1"/>
        <end position="21"/>
    </location>
</feature>
<keyword evidence="3" id="KW-1185">Reference proteome</keyword>
<keyword evidence="1" id="KW-0732">Signal</keyword>
<reference evidence="2" key="2">
    <citation type="submission" date="2022-04" db="EMBL/GenBank/DDBJ databases">
        <title>Complete Genome Sequence of Flavobacterium sediminilitoris YSM-43, Isolated from a Tidal Sediment.</title>
        <authorList>
            <person name="Lee P.A."/>
        </authorList>
    </citation>
    <scope>NUCLEOTIDE SEQUENCE</scope>
    <source>
        <strain evidence="2">YSM-43</strain>
    </source>
</reference>
<organism evidence="2 3">
    <name type="scientific">Flavobacterium sediminilitoris</name>
    <dbReference type="NCBI Taxonomy" id="2024526"/>
    <lineage>
        <taxon>Bacteria</taxon>
        <taxon>Pseudomonadati</taxon>
        <taxon>Bacteroidota</taxon>
        <taxon>Flavobacteriia</taxon>
        <taxon>Flavobacteriales</taxon>
        <taxon>Flavobacteriaceae</taxon>
        <taxon>Flavobacterium</taxon>
    </lineage>
</organism>
<dbReference type="Gene3D" id="2.20.110.10">
    <property type="entry name" value="Histone H3 K4-specific methyltransferase SET7/9 N-terminal domain"/>
    <property type="match status" value="2"/>
</dbReference>
<dbReference type="Proteomes" id="UP000830454">
    <property type="component" value="Chromosome"/>
</dbReference>
<gene>
    <name evidence="2" type="ORF">LXD69_12185</name>
</gene>
<accession>A0ABY4HJU3</accession>
<dbReference type="EMBL" id="CP090145">
    <property type="protein sequence ID" value="UOX32795.1"/>
    <property type="molecule type" value="Genomic_DNA"/>
</dbReference>
<evidence type="ECO:0000313" key="2">
    <source>
        <dbReference type="EMBL" id="UOX32795.1"/>
    </source>
</evidence>
<sequence length="256" mass="29778">MLIKKIISSFILLICCFTTFSQEEINKFDDKGNRHGLWKGNHEKSKRPRYEGSFNHGKEIGVFNYFDDTKEGTIIATRDFSKGDGSCYVIFYNQKKDKVSEGKLVNKVPEGEWKYYHFESKQLMTIENYKSGKLNGKKKIFYKDGSLAEESNYLDGKLEGIYKKYAENETILEETNYKKGQLNGVAIYYDGEGKISLKGQYKNDKKWGYWETYENGKLSKKEKISKDTRKTFKLKSGDDGKLYPSDLKVKNESEKK</sequence>